<dbReference type="AlphaFoldDB" id="A0A368UE66"/>
<dbReference type="InterPro" id="IPR017911">
    <property type="entry name" value="MacB-like_ATP-bd"/>
</dbReference>
<evidence type="ECO:0000256" key="1">
    <source>
        <dbReference type="ARBA" id="ARBA00005417"/>
    </source>
</evidence>
<feature type="domain" description="ABC transporter" evidence="5">
    <location>
        <begin position="6"/>
        <end position="237"/>
    </location>
</feature>
<evidence type="ECO:0000256" key="2">
    <source>
        <dbReference type="ARBA" id="ARBA00022448"/>
    </source>
</evidence>
<dbReference type="InterPro" id="IPR003593">
    <property type="entry name" value="AAA+_ATPase"/>
</dbReference>
<dbReference type="PROSITE" id="PS50893">
    <property type="entry name" value="ABC_TRANSPORTER_2"/>
    <property type="match status" value="1"/>
</dbReference>
<dbReference type="GO" id="GO:0005524">
    <property type="term" value="F:ATP binding"/>
    <property type="evidence" value="ECO:0007669"/>
    <property type="project" value="UniProtKB-KW"/>
</dbReference>
<comment type="similarity">
    <text evidence="1">Belongs to the ABC transporter superfamily.</text>
</comment>
<evidence type="ECO:0000256" key="4">
    <source>
        <dbReference type="ARBA" id="ARBA00022840"/>
    </source>
</evidence>
<dbReference type="Pfam" id="PF00005">
    <property type="entry name" value="ABC_tran"/>
    <property type="match status" value="1"/>
</dbReference>
<dbReference type="PANTHER" id="PTHR42798">
    <property type="entry name" value="LIPOPROTEIN-RELEASING SYSTEM ATP-BINDING PROTEIN LOLD"/>
    <property type="match status" value="1"/>
</dbReference>
<dbReference type="GO" id="GO:0016887">
    <property type="term" value="F:ATP hydrolysis activity"/>
    <property type="evidence" value="ECO:0007669"/>
    <property type="project" value="InterPro"/>
</dbReference>
<dbReference type="InterPro" id="IPR017871">
    <property type="entry name" value="ABC_transporter-like_CS"/>
</dbReference>
<dbReference type="PANTHER" id="PTHR42798:SF7">
    <property type="entry name" value="ALPHA-D-RIBOSE 1-METHYLPHOSPHONATE 5-TRIPHOSPHATE SYNTHASE SUBUNIT PHNL"/>
    <property type="match status" value="1"/>
</dbReference>
<evidence type="ECO:0000259" key="5">
    <source>
        <dbReference type="PROSITE" id="PS50893"/>
    </source>
</evidence>
<organism evidence="6 7">
    <name type="scientific">Streptococcus gallolyticus</name>
    <dbReference type="NCBI Taxonomy" id="315405"/>
    <lineage>
        <taxon>Bacteria</taxon>
        <taxon>Bacillati</taxon>
        <taxon>Bacillota</taxon>
        <taxon>Bacilli</taxon>
        <taxon>Lactobacillales</taxon>
        <taxon>Streptococcaceae</taxon>
        <taxon>Streptococcus</taxon>
    </lineage>
</organism>
<evidence type="ECO:0000256" key="3">
    <source>
        <dbReference type="ARBA" id="ARBA00022741"/>
    </source>
</evidence>
<evidence type="ECO:0000313" key="7">
    <source>
        <dbReference type="Proteomes" id="UP000253215"/>
    </source>
</evidence>
<sequence length="241" mass="26750">MNNLAINVKKLTKEFQIDKNKTISVLKGISLSAYYGEFISILGISGSGKTTLLNCMSSLSRPTSGEVMINGKNPYKLRNSFLAKVRREEISFIFQSYNLVPSLPVFENIVLPLRLSNKKVNKDKVMGLLKKLNFNAELDNLVGHLSGGEQQKVAICRAILSDSKIIFADEPTGAMDSKSRQLIFELLRELANDGKCVIMVTHDIELASQTDKAFILKDGFISQEITDPSSKVLYQELGTVQ</sequence>
<dbReference type="SUPFAM" id="SSF52540">
    <property type="entry name" value="P-loop containing nucleoside triphosphate hydrolases"/>
    <property type="match status" value="1"/>
</dbReference>
<keyword evidence="3" id="KW-0547">Nucleotide-binding</keyword>
<keyword evidence="4 6" id="KW-0067">ATP-binding</keyword>
<comment type="caution">
    <text evidence="6">The sequence shown here is derived from an EMBL/GenBank/DDBJ whole genome shotgun (WGS) entry which is preliminary data.</text>
</comment>
<dbReference type="EMBL" id="NETH01000014">
    <property type="protein sequence ID" value="RCW17224.1"/>
    <property type="molecule type" value="Genomic_DNA"/>
</dbReference>
<dbReference type="Proteomes" id="UP000253215">
    <property type="component" value="Unassembled WGS sequence"/>
</dbReference>
<keyword evidence="2" id="KW-0813">Transport</keyword>
<evidence type="ECO:0000313" key="6">
    <source>
        <dbReference type="EMBL" id="RCW17224.1"/>
    </source>
</evidence>
<name>A0A368UE66_9STRE</name>
<reference evidence="6 7" key="1">
    <citation type="journal article" date="2018" name="Sci. Rep.">
        <title>Network-guided genomic and metagenomic analysis of the faecal microbiota of the critically endangered kakapo.</title>
        <authorList>
            <person name="Waite D.W."/>
            <person name="Dsouza M."/>
            <person name="Sekiguchi Y."/>
            <person name="Hugenholtz P."/>
            <person name="Taylor M.W."/>
        </authorList>
    </citation>
    <scope>NUCLEOTIDE SEQUENCE [LARGE SCALE GENOMIC DNA]</scope>
    <source>
        <strain evidence="6 7">BI02</strain>
    </source>
</reference>
<dbReference type="InterPro" id="IPR003439">
    <property type="entry name" value="ABC_transporter-like_ATP-bd"/>
</dbReference>
<proteinExistence type="inferred from homology"/>
<dbReference type="CDD" id="cd03255">
    <property type="entry name" value="ABC_MJ0796_LolCDE_FtsE"/>
    <property type="match status" value="1"/>
</dbReference>
<dbReference type="SMART" id="SM00382">
    <property type="entry name" value="AAA"/>
    <property type="match status" value="1"/>
</dbReference>
<accession>A0A368UE66</accession>
<protein>
    <submittedName>
        <fullName evidence="6">ABC transporter ATP-binding protein</fullName>
    </submittedName>
</protein>
<dbReference type="InterPro" id="IPR027417">
    <property type="entry name" value="P-loop_NTPase"/>
</dbReference>
<gene>
    <name evidence="6" type="ORF">CAC02_04100</name>
</gene>
<dbReference type="PROSITE" id="PS00211">
    <property type="entry name" value="ABC_TRANSPORTER_1"/>
    <property type="match status" value="1"/>
</dbReference>
<dbReference type="Gene3D" id="3.40.50.300">
    <property type="entry name" value="P-loop containing nucleotide triphosphate hydrolases"/>
    <property type="match status" value="1"/>
</dbReference>